<dbReference type="Gene3D" id="1.10.390.10">
    <property type="entry name" value="Neutral Protease Domain 2"/>
    <property type="match status" value="1"/>
</dbReference>
<dbReference type="AlphaFoldDB" id="A0A507ZQS2"/>
<comment type="caution">
    <text evidence="1">The sequence shown here is derived from an EMBL/GenBank/DDBJ whole genome shotgun (WGS) entry which is preliminary data.</text>
</comment>
<accession>A0A507ZQS2</accession>
<dbReference type="RefSeq" id="WP_141420656.1">
    <property type="nucleotide sequence ID" value="NZ_VIAR01000002.1"/>
</dbReference>
<dbReference type="OrthoDB" id="9813075at2"/>
<organism evidence="1 2">
    <name type="scientific">Haloflavibacter putidus</name>
    <dbReference type="NCBI Taxonomy" id="2576776"/>
    <lineage>
        <taxon>Bacteria</taxon>
        <taxon>Pseudomonadati</taxon>
        <taxon>Bacteroidota</taxon>
        <taxon>Flavobacteriia</taxon>
        <taxon>Flavobacteriales</taxon>
        <taxon>Flavobacteriaceae</taxon>
        <taxon>Haloflavibacter</taxon>
    </lineage>
</organism>
<dbReference type="SUPFAM" id="SSF55486">
    <property type="entry name" value="Metalloproteases ('zincins'), catalytic domain"/>
    <property type="match status" value="1"/>
</dbReference>
<protein>
    <submittedName>
        <fullName evidence="1">M1 family metallopeptidase</fullName>
    </submittedName>
</protein>
<evidence type="ECO:0000313" key="1">
    <source>
        <dbReference type="EMBL" id="TQD40126.1"/>
    </source>
</evidence>
<proteinExistence type="predicted"/>
<name>A0A507ZQS2_9FLAO</name>
<evidence type="ECO:0000313" key="2">
    <source>
        <dbReference type="Proteomes" id="UP000317169"/>
    </source>
</evidence>
<dbReference type="EMBL" id="VIAR01000002">
    <property type="protein sequence ID" value="TQD40126.1"/>
    <property type="molecule type" value="Genomic_DNA"/>
</dbReference>
<sequence length="947" mass="112228">MIPFIDQKFFKIIFTLAFLLGFYNYSSYAQTNIEVAVKLDSLERELLLDQAIVYTNQSTKNLDTLYLNDWNNSYKSKTTPLGKRFAEDYIRSFHYAKKADRGFTFINSVKINKDKVTNWIRPEKHPDVIAIPLQRKLKPGDSITLNLNYRVRPPHHRFSNYGYENKNFKLKYWLITPVNYTNKWNFYSNKDLNDLFFPLMDLKIDLELPPEYEVYSNLTQISEELKNTQSKQIELIGKNQLNTELYLIKNSDTFRNIDTDVTQVVTNIKEGKIQPEVRALITDRVLHFLQTKLGDYPHKKLLLTQEDYQVNPVYGFNQLPEFIRPFPDGFQYDIKLLKTIAKKYLENTLRLNPREERWLLDAIHIYLMIEYVEVFYPDVKLIGNFSDIIGIRWFHAADLDFNSQYAMLYQNMARLNLDQALTTPQDSLVKFNKNIANPYKAGIGFNYLNDYLQNDALSKTIREFYQNYKLQTVNPEDFRAILKKYGQKNADWFFNDYVQSNTLIDFKIKRVKKSKDSLEVTLKNRYENQMPVSLYTIKNDSIVSKLWVEGFNQEKTVRIARDDADRIALNYEHVIPEINERNNYHRVSTLLNKPLQLRLLQDVEDSRYQQFFIMPEFDYNLYDGLTIGPKLYNKTFLRKTFNYKIAPKIGLNSGALVGSAFISNTHQYRNEELSAVQYGFSGTRYSYAKDLYYHKFSPFLNIRFRDENLRANQAQQLIIRSVNVFRDKSSINPVDEPDYSVLNIYYNYSNRNFTDYYTNNIDYQVAKKFSKISITTKWRKLFLNNRQLEFRFFSGLFLYNDNHDSDYFSFALDRPTDYLFDYNYYGRSESSGLFSQQFIEAEGGFKSQLEPAFANQWISTLNSSVTIWNWILAYGDVGFLKNKGQSADFVYDSGIRVNLVQDYFEIFFPVYSNLGWEIAQPDYDQKIRFIVSLDFNTLTKLFTRRWY</sequence>
<reference evidence="1 2" key="1">
    <citation type="submission" date="2019-06" db="EMBL/GenBank/DDBJ databases">
        <title>Flavibacter putida gen. nov., sp. nov., a novel marine bacterium of the family Flavobacteriaceae isolated from coastal seawater.</title>
        <authorList>
            <person name="Feng X."/>
        </authorList>
    </citation>
    <scope>NUCLEOTIDE SEQUENCE [LARGE SCALE GENOMIC DNA]</scope>
    <source>
        <strain evidence="1 2">PLHSN227</strain>
    </source>
</reference>
<keyword evidence="2" id="KW-1185">Reference proteome</keyword>
<gene>
    <name evidence="1" type="ORF">FKR84_02715</name>
</gene>
<dbReference type="Proteomes" id="UP000317169">
    <property type="component" value="Unassembled WGS sequence"/>
</dbReference>
<dbReference type="InterPro" id="IPR027268">
    <property type="entry name" value="Peptidase_M4/M1_CTD_sf"/>
</dbReference>